<evidence type="ECO:0000256" key="4">
    <source>
        <dbReference type="ARBA" id="ARBA00022737"/>
    </source>
</evidence>
<keyword evidence="8" id="KW-0245">EGF-like domain</keyword>
<keyword evidence="3 10" id="KW-0812">Transmembrane</keyword>
<dbReference type="GO" id="GO:0005886">
    <property type="term" value="C:plasma membrane"/>
    <property type="evidence" value="ECO:0007669"/>
    <property type="project" value="TreeGrafter"/>
</dbReference>
<keyword evidence="5 10" id="KW-1133">Transmembrane helix</keyword>
<feature type="disulfide bond" evidence="8">
    <location>
        <begin position="135"/>
        <end position="144"/>
    </location>
</feature>
<dbReference type="GO" id="GO:0012505">
    <property type="term" value="C:endomembrane system"/>
    <property type="evidence" value="ECO:0007669"/>
    <property type="project" value="UniProtKB-SubCell"/>
</dbReference>
<feature type="chain" id="PRO_5012528930" evidence="11">
    <location>
        <begin position="25"/>
        <end position="262"/>
    </location>
</feature>
<accession>A0A1V9XNT8</accession>
<evidence type="ECO:0000313" key="14">
    <source>
        <dbReference type="Proteomes" id="UP000192247"/>
    </source>
</evidence>
<dbReference type="GO" id="GO:0016192">
    <property type="term" value="P:vesicle-mediated transport"/>
    <property type="evidence" value="ECO:0007669"/>
    <property type="project" value="UniProtKB-ARBA"/>
</dbReference>
<feature type="signal peptide" evidence="11">
    <location>
        <begin position="1"/>
        <end position="24"/>
    </location>
</feature>
<dbReference type="PROSITE" id="PS50026">
    <property type="entry name" value="EGF_3"/>
    <property type="match status" value="1"/>
</dbReference>
<dbReference type="SUPFAM" id="SSF57424">
    <property type="entry name" value="LDL receptor-like module"/>
    <property type="match status" value="2"/>
</dbReference>
<dbReference type="PROSITE" id="PS00022">
    <property type="entry name" value="EGF_1"/>
    <property type="match status" value="1"/>
</dbReference>
<keyword evidence="13" id="KW-0675">Receptor</keyword>
<evidence type="ECO:0000256" key="7">
    <source>
        <dbReference type="ARBA" id="ARBA00023157"/>
    </source>
</evidence>
<keyword evidence="11" id="KW-0732">Signal</keyword>
<comment type="caution">
    <text evidence="13">The sequence shown here is derived from an EMBL/GenBank/DDBJ whole genome shotgun (WGS) entry which is preliminary data.</text>
</comment>
<keyword evidence="6 10" id="KW-0472">Membrane</keyword>
<dbReference type="PROSITE" id="PS01209">
    <property type="entry name" value="LDLRA_1"/>
    <property type="match status" value="1"/>
</dbReference>
<dbReference type="InterPro" id="IPR050685">
    <property type="entry name" value="LDLR"/>
</dbReference>
<dbReference type="InterPro" id="IPR002172">
    <property type="entry name" value="LDrepeatLR_classA_rpt"/>
</dbReference>
<organism evidence="13 14">
    <name type="scientific">Tropilaelaps mercedesae</name>
    <dbReference type="NCBI Taxonomy" id="418985"/>
    <lineage>
        <taxon>Eukaryota</taxon>
        <taxon>Metazoa</taxon>
        <taxon>Ecdysozoa</taxon>
        <taxon>Arthropoda</taxon>
        <taxon>Chelicerata</taxon>
        <taxon>Arachnida</taxon>
        <taxon>Acari</taxon>
        <taxon>Parasitiformes</taxon>
        <taxon>Mesostigmata</taxon>
        <taxon>Gamasina</taxon>
        <taxon>Dermanyssoidea</taxon>
        <taxon>Laelapidae</taxon>
        <taxon>Tropilaelaps</taxon>
    </lineage>
</organism>
<dbReference type="Proteomes" id="UP000192247">
    <property type="component" value="Unassembled WGS sequence"/>
</dbReference>
<evidence type="ECO:0000256" key="5">
    <source>
        <dbReference type="ARBA" id="ARBA00022989"/>
    </source>
</evidence>
<dbReference type="PROSITE" id="PS50068">
    <property type="entry name" value="LDLRA_2"/>
    <property type="match status" value="2"/>
</dbReference>
<feature type="disulfide bond" evidence="9">
    <location>
        <begin position="69"/>
        <end position="87"/>
    </location>
</feature>
<comment type="subcellular location">
    <subcellularLocation>
        <location evidence="2">Endomembrane system</location>
    </subcellularLocation>
    <subcellularLocation>
        <location evidence="1">Membrane</location>
        <topology evidence="1">Single-pass membrane protein</topology>
    </subcellularLocation>
</comment>
<dbReference type="AlphaFoldDB" id="A0A1V9XNT8"/>
<keyword evidence="14" id="KW-1185">Reference proteome</keyword>
<dbReference type="InterPro" id="IPR023415">
    <property type="entry name" value="LDLR_class-A_CS"/>
</dbReference>
<keyword evidence="7 8" id="KW-1015">Disulfide bond</keyword>
<evidence type="ECO:0000256" key="6">
    <source>
        <dbReference type="ARBA" id="ARBA00023136"/>
    </source>
</evidence>
<evidence type="ECO:0000256" key="10">
    <source>
        <dbReference type="SAM" id="Phobius"/>
    </source>
</evidence>
<sequence>MATKEFERIFLLLVIAAVSKVAQGEACVKMCDRGTLCVTRYVLCDGLSDCQDLADEANCKVDDCDGLTCPDGKCIRNDQYCDGHIDCTDQTDEIGCTKENYRQNHPSLTDENLCVMPCDHGVCKFDAKDFAFCKCKTNFRGLFCEIQSVPKIETTTDLRFSDNYDESTTLEYRHKMLVSAIESVPRVDDPVEHQTGLLPQVNVGDTLWPKSELDDPLSKNEAGESSVVSVVVTFLIVVAGVGVLLWTLVLKPCYKQQYDNTV</sequence>
<evidence type="ECO:0000256" key="11">
    <source>
        <dbReference type="SAM" id="SignalP"/>
    </source>
</evidence>
<dbReference type="InterPro" id="IPR036055">
    <property type="entry name" value="LDL_receptor-like_sf"/>
</dbReference>
<dbReference type="InterPro" id="IPR000742">
    <property type="entry name" value="EGF"/>
</dbReference>
<feature type="disulfide bond" evidence="9">
    <location>
        <begin position="81"/>
        <end position="96"/>
    </location>
</feature>
<protein>
    <submittedName>
        <fullName evidence="13">Low-density lipoprotein receptor-related protein 1B isoform X1</fullName>
    </submittedName>
</protein>
<comment type="caution">
    <text evidence="8">Lacks conserved residue(s) required for the propagation of feature annotation.</text>
</comment>
<evidence type="ECO:0000256" key="1">
    <source>
        <dbReference type="ARBA" id="ARBA00004167"/>
    </source>
</evidence>
<keyword evidence="13" id="KW-0449">Lipoprotein</keyword>
<proteinExistence type="predicted"/>
<name>A0A1V9XNT8_9ACAR</name>
<feature type="transmembrane region" description="Helical" evidence="10">
    <location>
        <begin position="227"/>
        <end position="250"/>
    </location>
</feature>
<evidence type="ECO:0000259" key="12">
    <source>
        <dbReference type="PROSITE" id="PS50026"/>
    </source>
</evidence>
<dbReference type="Pfam" id="PF00057">
    <property type="entry name" value="Ldl_recept_a"/>
    <property type="match status" value="1"/>
</dbReference>
<reference evidence="13 14" key="1">
    <citation type="journal article" date="2017" name="Gigascience">
        <title>Draft genome of the honey bee ectoparasitic mite, Tropilaelaps mercedesae, is shaped by the parasitic life history.</title>
        <authorList>
            <person name="Dong X."/>
            <person name="Armstrong S.D."/>
            <person name="Xia D."/>
            <person name="Makepeace B.L."/>
            <person name="Darby A.C."/>
            <person name="Kadowaki T."/>
        </authorList>
    </citation>
    <scope>NUCLEOTIDE SEQUENCE [LARGE SCALE GENOMIC DNA]</scope>
    <source>
        <strain evidence="13">Wuxi-XJTLU</strain>
    </source>
</reference>
<feature type="domain" description="EGF-like" evidence="12">
    <location>
        <begin position="110"/>
        <end position="145"/>
    </location>
</feature>
<dbReference type="Gene3D" id="4.10.400.10">
    <property type="entry name" value="Low-density Lipoprotein Receptor"/>
    <property type="match status" value="2"/>
</dbReference>
<dbReference type="CDD" id="cd00112">
    <property type="entry name" value="LDLa"/>
    <property type="match status" value="1"/>
</dbReference>
<dbReference type="STRING" id="418985.A0A1V9XNT8"/>
<dbReference type="PANTHER" id="PTHR24270">
    <property type="entry name" value="LOW-DENSITY LIPOPROTEIN RECEPTOR-RELATED"/>
    <property type="match status" value="1"/>
</dbReference>
<evidence type="ECO:0000256" key="2">
    <source>
        <dbReference type="ARBA" id="ARBA00004308"/>
    </source>
</evidence>
<dbReference type="SMART" id="SM00192">
    <property type="entry name" value="LDLa"/>
    <property type="match status" value="2"/>
</dbReference>
<evidence type="ECO:0000256" key="8">
    <source>
        <dbReference type="PROSITE-ProRule" id="PRU00076"/>
    </source>
</evidence>
<gene>
    <name evidence="13" type="ORF">BIW11_08676</name>
</gene>
<keyword evidence="4" id="KW-0677">Repeat</keyword>
<dbReference type="PRINTS" id="PR00261">
    <property type="entry name" value="LDLRECEPTOR"/>
</dbReference>
<evidence type="ECO:0000256" key="3">
    <source>
        <dbReference type="ARBA" id="ARBA00022692"/>
    </source>
</evidence>
<dbReference type="OrthoDB" id="6512940at2759"/>
<feature type="disulfide bond" evidence="9">
    <location>
        <begin position="44"/>
        <end position="59"/>
    </location>
</feature>
<evidence type="ECO:0000313" key="13">
    <source>
        <dbReference type="EMBL" id="OQR75052.1"/>
    </source>
</evidence>
<dbReference type="InParanoid" id="A0A1V9XNT8"/>
<dbReference type="EMBL" id="MNPL01006944">
    <property type="protein sequence ID" value="OQR75052.1"/>
    <property type="molecule type" value="Genomic_DNA"/>
</dbReference>
<evidence type="ECO:0000256" key="9">
    <source>
        <dbReference type="PROSITE-ProRule" id="PRU00124"/>
    </source>
</evidence>